<comment type="caution">
    <text evidence="3">The sequence shown here is derived from an EMBL/GenBank/DDBJ whole genome shotgun (WGS) entry which is preliminary data.</text>
</comment>
<dbReference type="EMBL" id="PNYB01000014">
    <property type="protein sequence ID" value="PMS22279.1"/>
    <property type="molecule type" value="Genomic_DNA"/>
</dbReference>
<dbReference type="NCBIfam" id="TIGR01901">
    <property type="entry name" value="adhes_NPXG"/>
    <property type="match status" value="1"/>
</dbReference>
<sequence length="784" mass="77153">MQRRTRARSTPVAQTAISQACAVVTLWLATLHAANAGTLPQGGQFVAGTGSISTNGSALTVTQSTARGVIDWNSFSIGSGNQVTFDNGTGATLNRVTGANASSILGSLSATGSLYVINPQGVVIGSSGVVSTGGRFVASTLDVDNTAFMNGGALTLTGTSNNNVVNLGKIGSTQGDVFLIAAGEVRNAGSISAPQGTAELAAGRQILLQDSSTGRQVFVQTGSKGTVLDSGTIAAAQVSLQAADGNVYALSGNHDAIRATGTATRGGHVWLVADTGTVELPQAITATNADGSGGTVDTVAGTLTFCNCTPTVTAGSWNITMPSYKIADTAAAAFSRSLSAGTSINVQTTGAGGAEGDINVAANLAWSGNASLALNALRAVTIGSGKTIANTGGGNLTLRADATGIDNGGGVLSVGTIDWSKSTGIVGLYSDMNGTFVPGTLLGNAAWIMPGRETGIVSQITAYRLVNTVNDLQNVSQNLAGNYALGRDIEVNGSMNTLGGATGTALTGQFDGLGHVIDGASTSTAGVFFRIGSSGVVRNLGVTNGSISFGHCYADACTTGLLTQENDGLIARAYSTGYLSFNDFGPGSTYSVGGLVGLNNGTIAQSWSGAGVSGMPDFSGGPGSGDLGGLVADNSGLITQSYATGGVSGGGWAFVGGLAGRSSGTITQSFSTGSVSGGGGSYWFGPGGGAGGLIGAGSGGGSDDYWNAQTSGMQTDGGGAPAQNGLTTAQMGNPASFVGWDFSANGAWAMPAGATFPELRWQVAPSAGAGSGSASGSVSSARSL</sequence>
<dbReference type="InterPro" id="IPR008638">
    <property type="entry name" value="FhaB/CdiA-like_TPS"/>
</dbReference>
<dbReference type="SMART" id="SM00912">
    <property type="entry name" value="Haemagg_act"/>
    <property type="match status" value="1"/>
</dbReference>
<name>A0A2N7VYP0_9BURK</name>
<dbReference type="Gene3D" id="2.160.20.110">
    <property type="match status" value="1"/>
</dbReference>
<dbReference type="Pfam" id="PF05860">
    <property type="entry name" value="TPS"/>
    <property type="match status" value="1"/>
</dbReference>
<dbReference type="AlphaFoldDB" id="A0A2N7VYP0"/>
<dbReference type="PANTHER" id="PTHR12338">
    <property type="entry name" value="AUTOTRANSPORTER"/>
    <property type="match status" value="1"/>
</dbReference>
<feature type="chain" id="PRO_5014724491" evidence="1">
    <location>
        <begin position="37"/>
        <end position="784"/>
    </location>
</feature>
<dbReference type="PANTHER" id="PTHR12338:SF5">
    <property type="entry name" value="ANTIGEN 43-RELATED"/>
    <property type="match status" value="1"/>
</dbReference>
<evidence type="ECO:0000313" key="4">
    <source>
        <dbReference type="Proteomes" id="UP000235347"/>
    </source>
</evidence>
<dbReference type="InterPro" id="IPR050909">
    <property type="entry name" value="Bact_Autotransporter_VF"/>
</dbReference>
<dbReference type="PROSITE" id="PS51257">
    <property type="entry name" value="PROKAR_LIPOPROTEIN"/>
    <property type="match status" value="1"/>
</dbReference>
<reference evidence="3 4" key="1">
    <citation type="submission" date="2018-01" db="EMBL/GenBank/DDBJ databases">
        <title>Whole genome analyses suggest that Burkholderia sensu lato contains two further novel genera in the rhizoxinica-symbiotica group Mycetohabitans gen. nov., and Trinickia gen. nov.: implications for the evolution of diazotrophy and nodulation in the Burkholderiaceae.</title>
        <authorList>
            <person name="Estrada-de los Santos P."/>
            <person name="Palmer M."/>
            <person name="Chavez-Ramirez B."/>
            <person name="Beukes C."/>
            <person name="Steenkamp E.T."/>
            <person name="Hirsch A.M."/>
            <person name="Manyaka P."/>
            <person name="Maluk M."/>
            <person name="Lafos M."/>
            <person name="Crook M."/>
            <person name="Gross E."/>
            <person name="Simon M.F."/>
            <person name="Bueno dos Reis Junior F."/>
            <person name="Poole P.S."/>
            <person name="Venter S.N."/>
            <person name="James E.K."/>
        </authorList>
    </citation>
    <scope>NUCLEOTIDE SEQUENCE [LARGE SCALE GENOMIC DNA]</scope>
    <source>
        <strain evidence="3 4">GP25-8</strain>
    </source>
</reference>
<dbReference type="Gene3D" id="2.160.20.10">
    <property type="entry name" value="Single-stranded right-handed beta-helix, Pectin lyase-like"/>
    <property type="match status" value="1"/>
</dbReference>
<dbReference type="Proteomes" id="UP000235347">
    <property type="component" value="Unassembled WGS sequence"/>
</dbReference>
<keyword evidence="1" id="KW-0732">Signal</keyword>
<dbReference type="InterPro" id="IPR011050">
    <property type="entry name" value="Pectin_lyase_fold/virulence"/>
</dbReference>
<gene>
    <name evidence="3" type="ORF">C0Z19_17010</name>
</gene>
<accession>A0A2N7VYP0</accession>
<dbReference type="RefSeq" id="WP_102611012.1">
    <property type="nucleotide sequence ID" value="NZ_CADIKD010000014.1"/>
</dbReference>
<feature type="signal peptide" evidence="1">
    <location>
        <begin position="1"/>
        <end position="36"/>
    </location>
</feature>
<protein>
    <submittedName>
        <fullName evidence="3">Filamentous hemagglutinin</fullName>
    </submittedName>
</protein>
<keyword evidence="4" id="KW-1185">Reference proteome</keyword>
<evidence type="ECO:0000313" key="3">
    <source>
        <dbReference type="EMBL" id="PMS22279.1"/>
    </source>
</evidence>
<dbReference type="InterPro" id="IPR012334">
    <property type="entry name" value="Pectin_lyas_fold"/>
</dbReference>
<proteinExistence type="predicted"/>
<evidence type="ECO:0000256" key="1">
    <source>
        <dbReference type="SAM" id="SignalP"/>
    </source>
</evidence>
<feature type="domain" description="Filamentous haemagglutinin FhaB/tRNA nuclease CdiA-like TPS" evidence="2">
    <location>
        <begin position="36"/>
        <end position="147"/>
    </location>
</feature>
<organism evidence="3 4">
    <name type="scientific">Trinickia soli</name>
    <dbReference type="NCBI Taxonomy" id="380675"/>
    <lineage>
        <taxon>Bacteria</taxon>
        <taxon>Pseudomonadati</taxon>
        <taxon>Pseudomonadota</taxon>
        <taxon>Betaproteobacteria</taxon>
        <taxon>Burkholderiales</taxon>
        <taxon>Burkholderiaceae</taxon>
        <taxon>Trinickia</taxon>
    </lineage>
</organism>
<evidence type="ECO:0000259" key="2">
    <source>
        <dbReference type="SMART" id="SM00912"/>
    </source>
</evidence>
<dbReference type="SUPFAM" id="SSF51126">
    <property type="entry name" value="Pectin lyase-like"/>
    <property type="match status" value="1"/>
</dbReference>